<dbReference type="Pfam" id="PF02311">
    <property type="entry name" value="AraC_binding"/>
    <property type="match status" value="1"/>
</dbReference>
<dbReference type="PANTHER" id="PTHR43280:SF28">
    <property type="entry name" value="HTH-TYPE TRANSCRIPTIONAL ACTIVATOR RHAS"/>
    <property type="match status" value="1"/>
</dbReference>
<dbReference type="Proteomes" id="UP000250174">
    <property type="component" value="Unassembled WGS sequence"/>
</dbReference>
<organism evidence="5 6">
    <name type="scientific">Priestia endophytica</name>
    <dbReference type="NCBI Taxonomy" id="135735"/>
    <lineage>
        <taxon>Bacteria</taxon>
        <taxon>Bacillati</taxon>
        <taxon>Bacillota</taxon>
        <taxon>Bacilli</taxon>
        <taxon>Bacillales</taxon>
        <taxon>Bacillaceae</taxon>
        <taxon>Priestia</taxon>
    </lineage>
</organism>
<dbReference type="SUPFAM" id="SSF51215">
    <property type="entry name" value="Regulatory protein AraC"/>
    <property type="match status" value="1"/>
</dbReference>
<dbReference type="PRINTS" id="PR00032">
    <property type="entry name" value="HTHARAC"/>
</dbReference>
<dbReference type="PANTHER" id="PTHR43280">
    <property type="entry name" value="ARAC-FAMILY TRANSCRIPTIONAL REGULATOR"/>
    <property type="match status" value="1"/>
</dbReference>
<keyword evidence="3" id="KW-0804">Transcription</keyword>
<dbReference type="InterPro" id="IPR018060">
    <property type="entry name" value="HTH_AraC"/>
</dbReference>
<evidence type="ECO:0000256" key="3">
    <source>
        <dbReference type="ARBA" id="ARBA00023163"/>
    </source>
</evidence>
<evidence type="ECO:0000256" key="2">
    <source>
        <dbReference type="ARBA" id="ARBA00023125"/>
    </source>
</evidence>
<dbReference type="AlphaFoldDB" id="A0AAX1QD85"/>
<comment type="caution">
    <text evidence="5">The sequence shown here is derived from an EMBL/GenBank/DDBJ whole genome shotgun (WGS) entry which is preliminary data.</text>
</comment>
<dbReference type="CDD" id="cd06996">
    <property type="entry name" value="cupin_Lmo2851-like_N"/>
    <property type="match status" value="1"/>
</dbReference>
<dbReference type="InterPro" id="IPR018062">
    <property type="entry name" value="HTH_AraC-typ_CS"/>
</dbReference>
<dbReference type="GO" id="GO:0043565">
    <property type="term" value="F:sequence-specific DNA binding"/>
    <property type="evidence" value="ECO:0007669"/>
    <property type="project" value="InterPro"/>
</dbReference>
<evidence type="ECO:0000313" key="5">
    <source>
        <dbReference type="EMBL" id="RAS80526.1"/>
    </source>
</evidence>
<protein>
    <recommendedName>
        <fullName evidence="4">HTH araC/xylS-type domain-containing protein</fullName>
    </recommendedName>
</protein>
<feature type="domain" description="HTH araC/xylS-type" evidence="4">
    <location>
        <begin position="229"/>
        <end position="326"/>
    </location>
</feature>
<dbReference type="InterPro" id="IPR009057">
    <property type="entry name" value="Homeodomain-like_sf"/>
</dbReference>
<evidence type="ECO:0000256" key="1">
    <source>
        <dbReference type="ARBA" id="ARBA00023015"/>
    </source>
</evidence>
<dbReference type="RefSeq" id="WP_111924573.1">
    <property type="nucleotide sequence ID" value="NZ_LVYK01000009.1"/>
</dbReference>
<name>A0AAX1QD85_9BACI</name>
<dbReference type="InterPro" id="IPR003313">
    <property type="entry name" value="AraC-bd"/>
</dbReference>
<dbReference type="PROSITE" id="PS00041">
    <property type="entry name" value="HTH_ARAC_FAMILY_1"/>
    <property type="match status" value="1"/>
</dbReference>
<dbReference type="Gene3D" id="2.60.120.10">
    <property type="entry name" value="Jelly Rolls"/>
    <property type="match status" value="1"/>
</dbReference>
<evidence type="ECO:0000313" key="6">
    <source>
        <dbReference type="Proteomes" id="UP000250174"/>
    </source>
</evidence>
<gene>
    <name evidence="5" type="ORF">A3864_04185</name>
</gene>
<sequence length="328" mass="38595">MNHQELDHYLRKLDQIEEIQIKTGENVNDFDGNELVVESEGTIPRMQDFYFFDNGPVFINKHHRFANMPLHIHSFIELNYVYSGICHQQINGQSVLLEQGQICLLDQDVPHSISALGEQDILVNIIMKKETFSKIFLGRLSNSGIVADFLANAVSENQKHDKYLLFHSQHNKNLQYIIKNIFCEFFSKQEHSLVMVNYYLPILFTELMRVYQLDKNFEFHKKTSRANIVDILSYIEQHYRDCTLTAIAKEFNFNPNYLGNMLKERTGKTFLELVHTQRMIHASTMLQHTDKSIDEIAYEVGYESPSFLYRKFKKHFGQTPSHFRKNKK</sequence>
<dbReference type="GO" id="GO:0003700">
    <property type="term" value="F:DNA-binding transcription factor activity"/>
    <property type="evidence" value="ECO:0007669"/>
    <property type="project" value="InterPro"/>
</dbReference>
<keyword evidence="1" id="KW-0805">Transcription regulation</keyword>
<dbReference type="PROSITE" id="PS01124">
    <property type="entry name" value="HTH_ARAC_FAMILY_2"/>
    <property type="match status" value="1"/>
</dbReference>
<dbReference type="SUPFAM" id="SSF46689">
    <property type="entry name" value="Homeodomain-like"/>
    <property type="match status" value="1"/>
</dbReference>
<proteinExistence type="predicted"/>
<keyword evidence="2" id="KW-0238">DNA-binding</keyword>
<dbReference type="Gene3D" id="1.10.10.60">
    <property type="entry name" value="Homeodomain-like"/>
    <property type="match status" value="2"/>
</dbReference>
<evidence type="ECO:0000259" key="4">
    <source>
        <dbReference type="PROSITE" id="PS01124"/>
    </source>
</evidence>
<dbReference type="Pfam" id="PF12833">
    <property type="entry name" value="HTH_18"/>
    <property type="match status" value="1"/>
</dbReference>
<dbReference type="InterPro" id="IPR037923">
    <property type="entry name" value="HTH-like"/>
</dbReference>
<dbReference type="EMBL" id="LVYK01000009">
    <property type="protein sequence ID" value="RAS80526.1"/>
    <property type="molecule type" value="Genomic_DNA"/>
</dbReference>
<accession>A0AAX1QD85</accession>
<dbReference type="SMART" id="SM00342">
    <property type="entry name" value="HTH_ARAC"/>
    <property type="match status" value="1"/>
</dbReference>
<dbReference type="InterPro" id="IPR014710">
    <property type="entry name" value="RmlC-like_jellyroll"/>
</dbReference>
<reference evidence="5 6" key="1">
    <citation type="submission" date="2016-03" db="EMBL/GenBank/DDBJ databases">
        <title>Comparison of Bacillus endophyticus and B. anthracis characteristics using whole genome sequence analysis and microbiological techniques.</title>
        <authorList>
            <person name="Lekota K.E."/>
            <person name="Mafofo J."/>
            <person name="Rees J."/>
            <person name="Muchadeyi F.C."/>
            <person name="Madoroba E."/>
            <person name="Van Heerden H."/>
        </authorList>
    </citation>
    <scope>NUCLEOTIDE SEQUENCE [LARGE SCALE GENOMIC DNA]</scope>
    <source>
        <strain evidence="5 6">3631_10C</strain>
    </source>
</reference>
<dbReference type="InterPro" id="IPR020449">
    <property type="entry name" value="Tscrpt_reg_AraC-type_HTH"/>
</dbReference>